<dbReference type="EMBL" id="CAJOBB010000178">
    <property type="protein sequence ID" value="CAF3598132.1"/>
    <property type="molecule type" value="Genomic_DNA"/>
</dbReference>
<organism evidence="2 3">
    <name type="scientific">Adineta steineri</name>
    <dbReference type="NCBI Taxonomy" id="433720"/>
    <lineage>
        <taxon>Eukaryota</taxon>
        <taxon>Metazoa</taxon>
        <taxon>Spiralia</taxon>
        <taxon>Gnathifera</taxon>
        <taxon>Rotifera</taxon>
        <taxon>Eurotatoria</taxon>
        <taxon>Bdelloidea</taxon>
        <taxon>Adinetida</taxon>
        <taxon>Adinetidae</taxon>
        <taxon>Adineta</taxon>
    </lineage>
</organism>
<protein>
    <submittedName>
        <fullName evidence="2">Uncharacterized protein</fullName>
    </submittedName>
</protein>
<keyword evidence="1" id="KW-0732">Signal</keyword>
<evidence type="ECO:0000313" key="3">
    <source>
        <dbReference type="Proteomes" id="UP000663868"/>
    </source>
</evidence>
<feature type="non-terminal residue" evidence="2">
    <location>
        <position position="1"/>
    </location>
</feature>
<reference evidence="2" key="1">
    <citation type="submission" date="2021-02" db="EMBL/GenBank/DDBJ databases">
        <authorList>
            <person name="Nowell W R."/>
        </authorList>
    </citation>
    <scope>NUCLEOTIDE SEQUENCE</scope>
</reference>
<dbReference type="AlphaFoldDB" id="A0A818N2K1"/>
<feature type="signal peptide" evidence="1">
    <location>
        <begin position="1"/>
        <end position="21"/>
    </location>
</feature>
<evidence type="ECO:0000256" key="1">
    <source>
        <dbReference type="SAM" id="SignalP"/>
    </source>
</evidence>
<name>A0A818N2K1_9BILA</name>
<comment type="caution">
    <text evidence="2">The sequence shown here is derived from an EMBL/GenBank/DDBJ whole genome shotgun (WGS) entry which is preliminary data.</text>
</comment>
<accession>A0A818N2K1</accession>
<sequence length="64" mass="6947">MTSITVYLIFLTLVLSNIIKASYIGDGCCEQWAVDGSCCLDYYSQCCDGGGVGYYDGGRNAWGR</sequence>
<feature type="chain" id="PRO_5032945143" evidence="1">
    <location>
        <begin position="22"/>
        <end position="64"/>
    </location>
</feature>
<gene>
    <name evidence="2" type="ORF">KXQ929_LOCUS4982</name>
</gene>
<dbReference type="Proteomes" id="UP000663868">
    <property type="component" value="Unassembled WGS sequence"/>
</dbReference>
<proteinExistence type="predicted"/>
<evidence type="ECO:0000313" key="2">
    <source>
        <dbReference type="EMBL" id="CAF3598132.1"/>
    </source>
</evidence>